<dbReference type="PROSITE" id="PS50943">
    <property type="entry name" value="HTH_CROC1"/>
    <property type="match status" value="1"/>
</dbReference>
<sequence>MEDVGKQPTIRARWLGKELQELRKAADVEVQAVAQFLGKQRAVVSRFERGEFPISIDELPGLLDLYRVRDLKTRANLLKLAQEVTQRGWADGHGIGSGLANFIWLEENAQRMLILSTVVVPGLIQTPDYARTLFEVRTDEEDAEQANRWLETRQIRGSLIQDPGGPIVRVLFLETVLDHHVGGNTVMSGQISHLIDTAGLPQVELRALPRGVWKHIGLSVETGFTLFEMRNDWPTVVATDSPAGTVYAESPDIDWIAEGFESLWNDEALNEVQSIDLLKAKLKDVTR</sequence>
<dbReference type="Pfam" id="PF13560">
    <property type="entry name" value="HTH_31"/>
    <property type="match status" value="1"/>
</dbReference>
<dbReference type="RefSeq" id="WP_136535811.1">
    <property type="nucleotide sequence ID" value="NZ_STGY01000065.1"/>
</dbReference>
<dbReference type="SMART" id="SM00530">
    <property type="entry name" value="HTH_XRE"/>
    <property type="match status" value="1"/>
</dbReference>
<name>A0A4S8QG71_9ACTN</name>
<feature type="domain" description="HTH cro/C1-type" evidence="1">
    <location>
        <begin position="19"/>
        <end position="74"/>
    </location>
</feature>
<dbReference type="Gene3D" id="1.10.260.40">
    <property type="entry name" value="lambda repressor-like DNA-binding domains"/>
    <property type="match status" value="1"/>
</dbReference>
<evidence type="ECO:0000259" key="1">
    <source>
        <dbReference type="PROSITE" id="PS50943"/>
    </source>
</evidence>
<evidence type="ECO:0000313" key="2">
    <source>
        <dbReference type="EMBL" id="THV39644.1"/>
    </source>
</evidence>
<comment type="caution">
    <text evidence="2">The sequence shown here is derived from an EMBL/GenBank/DDBJ whole genome shotgun (WGS) entry which is preliminary data.</text>
</comment>
<keyword evidence="3" id="KW-1185">Reference proteome</keyword>
<dbReference type="EMBL" id="STGY01000065">
    <property type="protein sequence ID" value="THV39644.1"/>
    <property type="molecule type" value="Genomic_DNA"/>
</dbReference>
<reference evidence="3" key="1">
    <citation type="submission" date="2019-04" db="EMBL/GenBank/DDBJ databases">
        <title>Nocardioides xinjiangensis sp. nov.</title>
        <authorList>
            <person name="Liu S."/>
        </authorList>
    </citation>
    <scope>NUCLEOTIDE SEQUENCE [LARGE SCALE GENOMIC DNA]</scope>
    <source>
        <strain evidence="3">18</strain>
    </source>
</reference>
<dbReference type="InterPro" id="IPR043917">
    <property type="entry name" value="DUF5753"/>
</dbReference>
<gene>
    <name evidence="2" type="ORF">FAB82_17395</name>
</gene>
<proteinExistence type="predicted"/>
<dbReference type="Pfam" id="PF19054">
    <property type="entry name" value="DUF5753"/>
    <property type="match status" value="1"/>
</dbReference>
<dbReference type="SUPFAM" id="SSF47413">
    <property type="entry name" value="lambda repressor-like DNA-binding domains"/>
    <property type="match status" value="1"/>
</dbReference>
<dbReference type="CDD" id="cd00093">
    <property type="entry name" value="HTH_XRE"/>
    <property type="match status" value="1"/>
</dbReference>
<dbReference type="Proteomes" id="UP000308760">
    <property type="component" value="Unassembled WGS sequence"/>
</dbReference>
<dbReference type="InterPro" id="IPR001387">
    <property type="entry name" value="Cro/C1-type_HTH"/>
</dbReference>
<dbReference type="AlphaFoldDB" id="A0A4S8QG71"/>
<dbReference type="OrthoDB" id="4966777at2"/>
<organism evidence="2 3">
    <name type="scientific">Glycomyces buryatensis</name>
    <dbReference type="NCBI Taxonomy" id="2570927"/>
    <lineage>
        <taxon>Bacteria</taxon>
        <taxon>Bacillati</taxon>
        <taxon>Actinomycetota</taxon>
        <taxon>Actinomycetes</taxon>
        <taxon>Glycomycetales</taxon>
        <taxon>Glycomycetaceae</taxon>
        <taxon>Glycomyces</taxon>
    </lineage>
</organism>
<accession>A0A4S8QG71</accession>
<dbReference type="InterPro" id="IPR010982">
    <property type="entry name" value="Lambda_DNA-bd_dom_sf"/>
</dbReference>
<dbReference type="GO" id="GO:0003677">
    <property type="term" value="F:DNA binding"/>
    <property type="evidence" value="ECO:0007669"/>
    <property type="project" value="InterPro"/>
</dbReference>
<reference evidence="2 3" key="2">
    <citation type="submission" date="2019-05" db="EMBL/GenBank/DDBJ databases">
        <title>Glycomyces buryatensis sp. nov.</title>
        <authorList>
            <person name="Nikitina E."/>
        </authorList>
    </citation>
    <scope>NUCLEOTIDE SEQUENCE [LARGE SCALE GENOMIC DNA]</scope>
    <source>
        <strain evidence="2 3">18</strain>
    </source>
</reference>
<protein>
    <submittedName>
        <fullName evidence="2">Helix-turn-helix domain-containing protein</fullName>
    </submittedName>
</protein>
<evidence type="ECO:0000313" key="3">
    <source>
        <dbReference type="Proteomes" id="UP000308760"/>
    </source>
</evidence>